<feature type="region of interest" description="Disordered" evidence="1">
    <location>
        <begin position="440"/>
        <end position="459"/>
    </location>
</feature>
<accession>A0A8J4UZ54</accession>
<feature type="region of interest" description="Disordered" evidence="1">
    <location>
        <begin position="735"/>
        <end position="761"/>
    </location>
</feature>
<keyword evidence="4" id="KW-1185">Reference proteome</keyword>
<feature type="region of interest" description="Disordered" evidence="1">
    <location>
        <begin position="290"/>
        <end position="400"/>
    </location>
</feature>
<name>A0A8J4UZ54_9MYCE</name>
<evidence type="ECO:0000313" key="4">
    <source>
        <dbReference type="Proteomes" id="UP000695562"/>
    </source>
</evidence>
<dbReference type="EMBL" id="AJWJ01000273">
    <property type="protein sequence ID" value="KAF2072508.1"/>
    <property type="molecule type" value="Genomic_DNA"/>
</dbReference>
<evidence type="ECO:0000256" key="1">
    <source>
        <dbReference type="SAM" id="MobiDB-lite"/>
    </source>
</evidence>
<evidence type="ECO:0000259" key="2">
    <source>
        <dbReference type="SMART" id="SM01272"/>
    </source>
</evidence>
<feature type="compositionally biased region" description="Basic residues" evidence="1">
    <location>
        <begin position="35"/>
        <end position="49"/>
    </location>
</feature>
<dbReference type="Pfam" id="PF06741">
    <property type="entry name" value="LsmAD"/>
    <property type="match status" value="1"/>
</dbReference>
<reference evidence="3" key="1">
    <citation type="submission" date="2020-01" db="EMBL/GenBank/DDBJ databases">
        <title>Development of genomics and gene disruption for Polysphondylium violaceum indicates a role for the polyketide synthase stlB in stalk morphogenesis.</title>
        <authorList>
            <person name="Narita B."/>
            <person name="Kawabe Y."/>
            <person name="Kin K."/>
            <person name="Saito T."/>
            <person name="Gibbs R."/>
            <person name="Kuspa A."/>
            <person name="Muzny D."/>
            <person name="Queller D."/>
            <person name="Richards S."/>
            <person name="Strassman J."/>
            <person name="Sucgang R."/>
            <person name="Worley K."/>
            <person name="Schaap P."/>
        </authorList>
    </citation>
    <scope>NUCLEOTIDE SEQUENCE</scope>
    <source>
        <strain evidence="3">QSvi11</strain>
    </source>
</reference>
<feature type="compositionally biased region" description="Low complexity" evidence="1">
    <location>
        <begin position="344"/>
        <end position="368"/>
    </location>
</feature>
<evidence type="ECO:0000313" key="3">
    <source>
        <dbReference type="EMBL" id="KAF2072508.1"/>
    </source>
</evidence>
<dbReference type="InterPro" id="IPR045117">
    <property type="entry name" value="ATXN2-like"/>
</dbReference>
<dbReference type="InterPro" id="IPR009604">
    <property type="entry name" value="LsmAD_domain"/>
</dbReference>
<dbReference type="OrthoDB" id="2275718at2759"/>
<feature type="compositionally biased region" description="Low complexity" evidence="1">
    <location>
        <begin position="323"/>
        <end position="333"/>
    </location>
</feature>
<dbReference type="GO" id="GO:0034063">
    <property type="term" value="P:stress granule assembly"/>
    <property type="evidence" value="ECO:0007669"/>
    <property type="project" value="TreeGrafter"/>
</dbReference>
<feature type="compositionally biased region" description="Basic and acidic residues" evidence="1">
    <location>
        <begin position="596"/>
        <end position="618"/>
    </location>
</feature>
<organism evidence="3 4">
    <name type="scientific">Polysphondylium violaceum</name>
    <dbReference type="NCBI Taxonomy" id="133409"/>
    <lineage>
        <taxon>Eukaryota</taxon>
        <taxon>Amoebozoa</taxon>
        <taxon>Evosea</taxon>
        <taxon>Eumycetozoa</taxon>
        <taxon>Dictyostelia</taxon>
        <taxon>Dictyosteliales</taxon>
        <taxon>Dictyosteliaceae</taxon>
        <taxon>Polysphondylium</taxon>
    </lineage>
</organism>
<protein>
    <recommendedName>
        <fullName evidence="2">LsmAD domain-containing protein</fullName>
    </recommendedName>
</protein>
<feature type="domain" description="LsmAD" evidence="2">
    <location>
        <begin position="226"/>
        <end position="296"/>
    </location>
</feature>
<feature type="compositionally biased region" description="Low complexity" evidence="1">
    <location>
        <begin position="297"/>
        <end position="311"/>
    </location>
</feature>
<dbReference type="InterPro" id="IPR025852">
    <property type="entry name" value="SM_dom_ATX"/>
</dbReference>
<dbReference type="PANTHER" id="PTHR12854:SF7">
    <property type="entry name" value="ATAXIN-2 HOMOLOG"/>
    <property type="match status" value="1"/>
</dbReference>
<feature type="compositionally biased region" description="Low complexity" evidence="1">
    <location>
        <begin position="622"/>
        <end position="633"/>
    </location>
</feature>
<dbReference type="GO" id="GO:0003729">
    <property type="term" value="F:mRNA binding"/>
    <property type="evidence" value="ECO:0007669"/>
    <property type="project" value="TreeGrafter"/>
</dbReference>
<dbReference type="Proteomes" id="UP000695562">
    <property type="component" value="Unassembled WGS sequence"/>
</dbReference>
<feature type="compositionally biased region" description="Polar residues" evidence="1">
    <location>
        <begin position="388"/>
        <end position="399"/>
    </location>
</feature>
<proteinExistence type="predicted"/>
<feature type="compositionally biased region" description="Low complexity" evidence="1">
    <location>
        <begin position="541"/>
        <end position="555"/>
    </location>
</feature>
<feature type="region of interest" description="Disordered" evidence="1">
    <location>
        <begin position="828"/>
        <end position="925"/>
    </location>
</feature>
<dbReference type="Pfam" id="PF07145">
    <property type="entry name" value="PAM2"/>
    <property type="match status" value="1"/>
</dbReference>
<feature type="region of interest" description="Disordered" evidence="1">
    <location>
        <begin position="1"/>
        <end position="51"/>
    </location>
</feature>
<feature type="region of interest" description="Disordered" evidence="1">
    <location>
        <begin position="93"/>
        <end position="114"/>
    </location>
</feature>
<sequence length="925" mass="100948">MNQKDRRKSYGGGNNNSYNNNNNSNNSSPKSNNNKQHHHHHGQQHHHHHNDGIRMMKDRTTYISMSLVGYHVSVLLKNGESYEGILHSAFTENNNNANTNSPSKNQQTNNTTTTTAGLGIVLKMARKKETPAPKVITTPPIPSLIIEAGSFVQLTATGVVLDHYKDSFMSRESFITDTELSGFDGNLKERELTRWTPDESFNESLDDFNEKSKVAWDQFATNEKLFGVRTTYEEELYTTRLDRESDFYRSNEILAEKKAAEIEGEKSTNIHLLEERGYIEGADYDEEERYSSVVRKSGSNTSTSSNAGSPSVYVPPSKRQQSTPPTATTAAPATKKDLKTPQLPLSSVTSATTPSTPNSSTSTTNTNTPPTPTTPSTPKSKDIEAPLTPSSGAKESPNISILRFNRDNSIDQDVLGSPREGLSPRSVAYTRYRHQYQLKSSGSNIATTPSSQTMEVPKSPAPAIVSNHELVKALSLELATPVVPQNLVADFNSFKLKMNNSNINRVSQTEGLKNFSRDFDKRSNSRPGSPLIGPNSPRPTPSSLSLSGTTPTDPSILTPKSSASSTITNLATVEKISTDSTVTVAAATTTSTTAAKVEKTEVEKEKEKEKETTKDSKDTVNTTTAPTTTATTTMSSIKPLSKLKLNPNAKEFVPPTHKFKASSEYISNTDSVTPINQIYFESMKKRQNNPESPDTVSSYWFEYSYEDPYGSPYPPQMRPVQMGMPMNAVPYYAAPPPQVQMGHPQQIKSPQGGPPPSLPPQMQAKGGVIYQQPPPPGVPRNYIPGPVPPGAGMPPNAGPYVFTQPPPPFQHYGVPQPIYNGQMPGGPVPAGVSGPPPPHVTKRFYPNAPQYHPQGGPPQIIMAAPTSPQGGPPQGIPSPNNSVHQPRMIQNFQPYIPQQMGPRGYPSPHSNDSSPPFHQPPPNYQ</sequence>
<dbReference type="SMART" id="SM01272">
    <property type="entry name" value="LsmAD"/>
    <property type="match status" value="1"/>
</dbReference>
<dbReference type="Pfam" id="PF14438">
    <property type="entry name" value="SM-ATX"/>
    <property type="match status" value="1"/>
</dbReference>
<dbReference type="AlphaFoldDB" id="A0A8J4UZ54"/>
<feature type="region of interest" description="Disordered" evidence="1">
    <location>
        <begin position="596"/>
        <end position="642"/>
    </location>
</feature>
<feature type="region of interest" description="Disordered" evidence="1">
    <location>
        <begin position="516"/>
        <end position="564"/>
    </location>
</feature>
<dbReference type="InterPro" id="IPR009818">
    <property type="entry name" value="PAM2_motif"/>
</dbReference>
<dbReference type="PANTHER" id="PTHR12854">
    <property type="entry name" value="ATAXIN 2-RELATED"/>
    <property type="match status" value="1"/>
</dbReference>
<gene>
    <name evidence="3" type="ORF">CYY_006175</name>
</gene>
<feature type="compositionally biased region" description="Polar residues" evidence="1">
    <location>
        <begin position="440"/>
        <end position="454"/>
    </location>
</feature>
<feature type="compositionally biased region" description="Low complexity" evidence="1">
    <location>
        <begin position="15"/>
        <end position="34"/>
    </location>
</feature>
<dbReference type="GO" id="GO:0010494">
    <property type="term" value="C:cytoplasmic stress granule"/>
    <property type="evidence" value="ECO:0007669"/>
    <property type="project" value="TreeGrafter"/>
</dbReference>
<comment type="caution">
    <text evidence="3">The sequence shown here is derived from an EMBL/GenBank/DDBJ whole genome shotgun (WGS) entry which is preliminary data.</text>
</comment>